<accession>A0ACD5W715</accession>
<keyword evidence="2" id="KW-1185">Reference proteome</keyword>
<dbReference type="Proteomes" id="UP001732700">
    <property type="component" value="Chromosome 4A"/>
</dbReference>
<sequence length="594" mass="68215">MVMDMLTIYLHYEDENQEAHILQRSMMRRHVSHYNFILMIEEVGFDTIDFLYYAKKDPQGNAYFVQIEDQSAVIKMLSDPEIEKTAHLYVSKEKTTNNIAPSDHPNESVLLQDGGVSSELAKQLTARTSHKQLRRSKRLNVIQITDQHNDEDEDFNNGEQYIAPGAESQALEDEDDRVHKQLCTEVVKRKRTSLPIVWNMPPRQRIVVKCNEESQPIGEEGAILGKFLGTIARIGGLCPLNINDWRDLKKNRRDETILQCVQKKFVYPKSCEKWILKSIGRDWRKFKSSLKKAIFNPAIEKNPDIRRKALYKLCPDDVDKDQWRGLVKFWNSKKGKAITEKNIISRSLVKNSHNAGTKSYARWSEDIRQADPEKKRPHRSTVYLATHKKKDNVNNTEKNNRLARLEEIIAERPELAQSANGRVAWEGDALQEVLGKEKNGQVHGMGLLPTPKQVYGRTPRYLKNINMTTTDGSPCDGEDDVRKEIAKMKEHIKRLEDRNNREGYGNIGLEEENLQSNNNVVSRLPILPGKRKVIVTIEQPDESSARLNQQGTISKRPQSAPSKRRRTSSLKDGSRVVLKTSTYPNKRNIAYATI</sequence>
<evidence type="ECO:0000313" key="2">
    <source>
        <dbReference type="Proteomes" id="UP001732700"/>
    </source>
</evidence>
<organism evidence="1 2">
    <name type="scientific">Avena sativa</name>
    <name type="common">Oat</name>
    <dbReference type="NCBI Taxonomy" id="4498"/>
    <lineage>
        <taxon>Eukaryota</taxon>
        <taxon>Viridiplantae</taxon>
        <taxon>Streptophyta</taxon>
        <taxon>Embryophyta</taxon>
        <taxon>Tracheophyta</taxon>
        <taxon>Spermatophyta</taxon>
        <taxon>Magnoliopsida</taxon>
        <taxon>Liliopsida</taxon>
        <taxon>Poales</taxon>
        <taxon>Poaceae</taxon>
        <taxon>BOP clade</taxon>
        <taxon>Pooideae</taxon>
        <taxon>Poodae</taxon>
        <taxon>Poeae</taxon>
        <taxon>Poeae Chloroplast Group 1 (Aveneae type)</taxon>
        <taxon>Aveninae</taxon>
        <taxon>Avena</taxon>
    </lineage>
</organism>
<reference evidence="1" key="1">
    <citation type="submission" date="2021-05" db="EMBL/GenBank/DDBJ databases">
        <authorList>
            <person name="Scholz U."/>
            <person name="Mascher M."/>
            <person name="Fiebig A."/>
        </authorList>
    </citation>
    <scope>NUCLEOTIDE SEQUENCE [LARGE SCALE GENOMIC DNA]</scope>
</reference>
<name>A0ACD5W715_AVESA</name>
<protein>
    <submittedName>
        <fullName evidence="1">Uncharacterized protein</fullName>
    </submittedName>
</protein>
<proteinExistence type="predicted"/>
<dbReference type="EnsemblPlants" id="AVESA.00010b.r2.4AG0579320.4">
    <property type="protein sequence ID" value="AVESA.00010b.r2.4AG0579320.4.CDS"/>
    <property type="gene ID" value="AVESA.00010b.r2.4AG0579320"/>
</dbReference>
<reference evidence="1" key="2">
    <citation type="submission" date="2025-09" db="UniProtKB">
        <authorList>
            <consortium name="EnsemblPlants"/>
        </authorList>
    </citation>
    <scope>IDENTIFICATION</scope>
</reference>
<evidence type="ECO:0000313" key="1">
    <source>
        <dbReference type="EnsemblPlants" id="AVESA.00010b.r2.4AG0579320.4.CDS"/>
    </source>
</evidence>